<reference evidence="2" key="1">
    <citation type="submission" date="2020-01" db="EMBL/GenBank/DDBJ databases">
        <authorList>
            <person name="Rat A."/>
        </authorList>
    </citation>
    <scope>NUCLEOTIDE SEQUENCE</scope>
    <source>
        <strain evidence="2">LMG 31228</strain>
    </source>
</reference>
<organism evidence="2 3">
    <name type="scientific">Neoroseomonas eburnea</name>
    <dbReference type="NCBI Taxonomy" id="1346889"/>
    <lineage>
        <taxon>Bacteria</taxon>
        <taxon>Pseudomonadati</taxon>
        <taxon>Pseudomonadota</taxon>
        <taxon>Alphaproteobacteria</taxon>
        <taxon>Acetobacterales</taxon>
        <taxon>Acetobacteraceae</taxon>
        <taxon>Neoroseomonas</taxon>
    </lineage>
</organism>
<feature type="compositionally biased region" description="Low complexity" evidence="1">
    <location>
        <begin position="37"/>
        <end position="51"/>
    </location>
</feature>
<feature type="region of interest" description="Disordered" evidence="1">
    <location>
        <begin position="26"/>
        <end position="60"/>
    </location>
</feature>
<feature type="non-terminal residue" evidence="2">
    <location>
        <position position="60"/>
    </location>
</feature>
<protein>
    <submittedName>
        <fullName evidence="2">Uncharacterized protein</fullName>
    </submittedName>
</protein>
<dbReference type="Proteomes" id="UP001138709">
    <property type="component" value="Unassembled WGS sequence"/>
</dbReference>
<reference evidence="2" key="2">
    <citation type="journal article" date="2021" name="Syst. Appl. Microbiol.">
        <title>Roseomonas hellenica sp. nov., isolated from roots of wild-growing Alkanna tinctoria.</title>
        <authorList>
            <person name="Rat A."/>
            <person name="Naranjo H.D."/>
            <person name="Lebbe L."/>
            <person name="Cnockaert M."/>
            <person name="Krigas N."/>
            <person name="Grigoriadou K."/>
            <person name="Maloupa E."/>
            <person name="Willems A."/>
        </authorList>
    </citation>
    <scope>NUCLEOTIDE SEQUENCE</scope>
    <source>
        <strain evidence="2">LMG 31228</strain>
    </source>
</reference>
<name>A0A9X9XKA0_9PROT</name>
<gene>
    <name evidence="2" type="ORF">GXW74_26970</name>
</gene>
<dbReference type="EMBL" id="JAAEDL010000058">
    <property type="protein sequence ID" value="MBR0684136.1"/>
    <property type="molecule type" value="Genomic_DNA"/>
</dbReference>
<evidence type="ECO:0000313" key="3">
    <source>
        <dbReference type="Proteomes" id="UP001138709"/>
    </source>
</evidence>
<proteinExistence type="predicted"/>
<sequence>MAGMEHERASLLAALALQLDWGAEEALEDAPPDRTAPRAAAPAQALAEGAGAPPPGHGLP</sequence>
<dbReference type="AlphaFoldDB" id="A0A9X9XKA0"/>
<evidence type="ECO:0000256" key="1">
    <source>
        <dbReference type="SAM" id="MobiDB-lite"/>
    </source>
</evidence>
<accession>A0A9X9XKA0</accession>
<comment type="caution">
    <text evidence="2">The sequence shown here is derived from an EMBL/GenBank/DDBJ whole genome shotgun (WGS) entry which is preliminary data.</text>
</comment>
<keyword evidence="3" id="KW-1185">Reference proteome</keyword>
<evidence type="ECO:0000313" key="2">
    <source>
        <dbReference type="EMBL" id="MBR0684136.1"/>
    </source>
</evidence>